<reference evidence="2" key="2">
    <citation type="journal article" date="2014" name="ISME J.">
        <title>Microbial stratification in low pH oxic and suboxic macroscopic growths along an acid mine drainage.</title>
        <authorList>
            <person name="Mendez-Garcia C."/>
            <person name="Mesa V."/>
            <person name="Sprenger R.R."/>
            <person name="Richter M."/>
            <person name="Diez M.S."/>
            <person name="Solano J."/>
            <person name="Bargiela R."/>
            <person name="Golyshina O.V."/>
            <person name="Manteca A."/>
            <person name="Ramos J.L."/>
            <person name="Gallego J.R."/>
            <person name="Llorente I."/>
            <person name="Martins Dos Santos V.A."/>
            <person name="Jensen O.N."/>
            <person name="Pelaez A.I."/>
            <person name="Sanchez J."/>
            <person name="Ferrer M."/>
        </authorList>
    </citation>
    <scope>NUCLEOTIDE SEQUENCE</scope>
</reference>
<dbReference type="InterPro" id="IPR003718">
    <property type="entry name" value="OsmC/Ohr_fam"/>
</dbReference>
<feature type="transmembrane region" description="Helical" evidence="1">
    <location>
        <begin position="26"/>
        <end position="44"/>
    </location>
</feature>
<dbReference type="Gene3D" id="3.30.300.20">
    <property type="match status" value="1"/>
</dbReference>
<proteinExistence type="predicted"/>
<organism evidence="2">
    <name type="scientific">mine drainage metagenome</name>
    <dbReference type="NCBI Taxonomy" id="410659"/>
    <lineage>
        <taxon>unclassified sequences</taxon>
        <taxon>metagenomes</taxon>
        <taxon>ecological metagenomes</taxon>
    </lineage>
</organism>
<keyword evidence="1" id="KW-1133">Transmembrane helix</keyword>
<name>T1BCC8_9ZZZZ</name>
<feature type="non-terminal residue" evidence="2">
    <location>
        <position position="1"/>
    </location>
</feature>
<dbReference type="InterPro" id="IPR015946">
    <property type="entry name" value="KH_dom-like_a/b"/>
</dbReference>
<keyword evidence="1" id="KW-0812">Transmembrane</keyword>
<comment type="caution">
    <text evidence="2">The sequence shown here is derived from an EMBL/GenBank/DDBJ whole genome shotgun (WGS) entry which is preliminary data.</text>
</comment>
<dbReference type="EMBL" id="AUZY01007017">
    <property type="protein sequence ID" value="EQD51905.1"/>
    <property type="molecule type" value="Genomic_DNA"/>
</dbReference>
<dbReference type="SUPFAM" id="SSF82784">
    <property type="entry name" value="OsmC-like"/>
    <property type="match status" value="1"/>
</dbReference>
<protein>
    <submittedName>
        <fullName evidence="2">Peroxiredoxin, OsmC-like protein domain protein</fullName>
    </submittedName>
</protein>
<dbReference type="Pfam" id="PF02566">
    <property type="entry name" value="OsmC"/>
    <property type="match status" value="1"/>
</dbReference>
<evidence type="ECO:0000313" key="2">
    <source>
        <dbReference type="EMBL" id="EQD51905.1"/>
    </source>
</evidence>
<gene>
    <name evidence="2" type="ORF">B1B_10810</name>
</gene>
<evidence type="ECO:0000256" key="1">
    <source>
        <dbReference type="SAM" id="Phobius"/>
    </source>
</evidence>
<keyword evidence="1" id="KW-0472">Membrane</keyword>
<sequence>GRGHSYLIDVTPEEGGRDRGTSGFELGLLALAGCINAVFALIAARRKIEFEEMRTELVGDRPPSAPTYTAVRGVFHLRTAAPVDEIETALSLTVRICPIGALFHRAGIPVDLRSEIVAPFPARDRPKSSGAAVPSG</sequence>
<dbReference type="InterPro" id="IPR036102">
    <property type="entry name" value="OsmC/Ohrsf"/>
</dbReference>
<reference evidence="2" key="1">
    <citation type="submission" date="2013-08" db="EMBL/GenBank/DDBJ databases">
        <authorList>
            <person name="Mendez C."/>
            <person name="Richter M."/>
            <person name="Ferrer M."/>
            <person name="Sanchez J."/>
        </authorList>
    </citation>
    <scope>NUCLEOTIDE SEQUENCE</scope>
</reference>
<dbReference type="AlphaFoldDB" id="T1BCC8"/>
<accession>T1BCC8</accession>